<proteinExistence type="predicted"/>
<dbReference type="EMBL" id="BARU01033711">
    <property type="protein sequence ID" value="GAH70541.1"/>
    <property type="molecule type" value="Genomic_DNA"/>
</dbReference>
<accession>X1HKA2</accession>
<comment type="caution">
    <text evidence="1">The sequence shown here is derived from an EMBL/GenBank/DDBJ whole genome shotgun (WGS) entry which is preliminary data.</text>
</comment>
<dbReference type="AlphaFoldDB" id="X1HKA2"/>
<evidence type="ECO:0000313" key="1">
    <source>
        <dbReference type="EMBL" id="GAH70541.1"/>
    </source>
</evidence>
<organism evidence="1">
    <name type="scientific">marine sediment metagenome</name>
    <dbReference type="NCBI Taxonomy" id="412755"/>
    <lineage>
        <taxon>unclassified sequences</taxon>
        <taxon>metagenomes</taxon>
        <taxon>ecological metagenomes</taxon>
    </lineage>
</organism>
<reference evidence="1" key="1">
    <citation type="journal article" date="2014" name="Front. Microbiol.">
        <title>High frequency of phylogenetically diverse reductive dehalogenase-homologous genes in deep subseafloor sedimentary metagenomes.</title>
        <authorList>
            <person name="Kawai M."/>
            <person name="Futagami T."/>
            <person name="Toyoda A."/>
            <person name="Takaki Y."/>
            <person name="Nishi S."/>
            <person name="Hori S."/>
            <person name="Arai W."/>
            <person name="Tsubouchi T."/>
            <person name="Morono Y."/>
            <person name="Uchiyama I."/>
            <person name="Ito T."/>
            <person name="Fujiyama A."/>
            <person name="Inagaki F."/>
            <person name="Takami H."/>
        </authorList>
    </citation>
    <scope>NUCLEOTIDE SEQUENCE</scope>
    <source>
        <strain evidence="1">Expedition CK06-06</strain>
    </source>
</reference>
<name>X1HKA2_9ZZZZ</name>
<sequence length="60" mass="6816">MNPWAVKGHYDFGEGDSVSKTYFAILQLGEVSTILQGTKAHSHNYDKHNYQLLYSPSQDQ</sequence>
<protein>
    <submittedName>
        <fullName evidence="1">Uncharacterized protein</fullName>
    </submittedName>
</protein>
<gene>
    <name evidence="1" type="ORF">S03H2_53001</name>
</gene>